<organism evidence="3 8">
    <name type="scientific">Enterococcus faecalis</name>
    <name type="common">Streptococcus faecalis</name>
    <dbReference type="NCBI Taxonomy" id="1351"/>
    <lineage>
        <taxon>Bacteria</taxon>
        <taxon>Bacillati</taxon>
        <taxon>Bacillota</taxon>
        <taxon>Bacilli</taxon>
        <taxon>Lactobacillales</taxon>
        <taxon>Enterococcaceae</taxon>
        <taxon>Enterococcus</taxon>
    </lineage>
</organism>
<evidence type="ECO:0000313" key="6">
    <source>
        <dbReference type="Proteomes" id="UP000254396"/>
    </source>
</evidence>
<dbReference type="Proteomes" id="UP000281488">
    <property type="component" value="Unassembled WGS sequence"/>
</dbReference>
<dbReference type="Proteomes" id="UP000292223">
    <property type="component" value="Unassembled WGS sequence"/>
</dbReference>
<evidence type="ECO:0000313" key="8">
    <source>
        <dbReference type="Proteomes" id="UP000292223"/>
    </source>
</evidence>
<dbReference type="Proteomes" id="UP000244140">
    <property type="component" value="Unassembled WGS sequence"/>
</dbReference>
<dbReference type="Proteomes" id="UP000254396">
    <property type="component" value="Unassembled WGS sequence"/>
</dbReference>
<accession>A0A1Q1FRG5</accession>
<evidence type="ECO:0000313" key="7">
    <source>
        <dbReference type="Proteomes" id="UP000281488"/>
    </source>
</evidence>
<evidence type="ECO:0000313" key="1">
    <source>
        <dbReference type="EMBL" id="PTN76756.1"/>
    </source>
</evidence>
<comment type="caution">
    <text evidence="3">The sequence shown here is derived from an EMBL/GenBank/DDBJ whole genome shotgun (WGS) entry which is preliminary data.</text>
</comment>
<evidence type="ECO:0000313" key="3">
    <source>
        <dbReference type="EMBL" id="RYU32556.1"/>
    </source>
</evidence>
<reference evidence="4 6" key="2">
    <citation type="submission" date="2018-06" db="EMBL/GenBank/DDBJ databases">
        <authorList>
            <consortium name="Pathogen Informatics"/>
            <person name="Doyle S."/>
        </authorList>
    </citation>
    <scope>NUCLEOTIDE SEQUENCE [LARGE SCALE GENOMIC DNA]</scope>
    <source>
        <strain evidence="4 6">NCTC13379</strain>
    </source>
</reference>
<gene>
    <name evidence="1" type="ORF">DAI13_02995</name>
    <name evidence="2" type="ORF">EGW16_08185</name>
    <name evidence="3" type="ORF">EU507_09300</name>
    <name evidence="4" type="ORF">NCTC13379_03213</name>
</gene>
<dbReference type="EMBL" id="UGIX01000001">
    <property type="protein sequence ID" value="STP69276.1"/>
    <property type="molecule type" value="Genomic_DNA"/>
</dbReference>
<dbReference type="EMBL" id="PZZH01000001">
    <property type="protein sequence ID" value="PTN76756.1"/>
    <property type="molecule type" value="Genomic_DNA"/>
</dbReference>
<protein>
    <submittedName>
        <fullName evidence="3">Uncharacterized protein</fullName>
    </submittedName>
</protein>
<evidence type="ECO:0000313" key="5">
    <source>
        <dbReference type="Proteomes" id="UP000244140"/>
    </source>
</evidence>
<dbReference type="EMBL" id="SEWT01000005">
    <property type="protein sequence ID" value="RYU32556.1"/>
    <property type="molecule type" value="Genomic_DNA"/>
</dbReference>
<reference evidence="1 5" key="1">
    <citation type="submission" date="2018-04" db="EMBL/GenBank/DDBJ databases">
        <authorList>
            <person name="Van Tyne D."/>
        </authorList>
    </citation>
    <scope>NUCLEOTIDE SEQUENCE [LARGE SCALE GENOMIC DNA]</scope>
    <source>
        <strain evidence="1 5">B2535</strain>
    </source>
</reference>
<reference evidence="3 8" key="4">
    <citation type="submission" date="2019-02" db="EMBL/GenBank/DDBJ databases">
        <title>From farm to fork: dissemination of Tn554::fexA-optrA in linezolid-resistant Enterococcus faecalis clones from chicken feces and meat in Tunisia.</title>
        <authorList>
            <person name="Tedim A.P."/>
            <person name="Elghaieb H."/>
            <person name="Abbassi M.S."/>
            <person name="Novais C."/>
            <person name="Hassen A."/>
            <person name="Peixe L."/>
            <person name="Freitas A.R."/>
        </authorList>
    </citation>
    <scope>NUCLEOTIDE SEQUENCE [LARGE SCALE GENOMIC DNA]</scope>
    <source>
        <strain evidence="3 8">728T</strain>
    </source>
</reference>
<dbReference type="EMBL" id="RKMZ01000003">
    <property type="protein sequence ID" value="ROX33619.1"/>
    <property type="molecule type" value="Genomic_DNA"/>
</dbReference>
<reference evidence="2 7" key="3">
    <citation type="submission" date="2018-10" db="EMBL/GenBank/DDBJ databases">
        <title>Genotypes and phenotypes of Enterococci isolated from broiler chickens.</title>
        <authorList>
            <person name="Muhammad A.R."/>
            <person name="Diarra M.S."/>
        </authorList>
    </citation>
    <scope>NUCLEOTIDE SEQUENCE [LARGE SCALE GENOMIC DNA]</scope>
    <source>
        <strain evidence="2 7">LIT2 A36'</strain>
    </source>
</reference>
<evidence type="ECO:0000313" key="4">
    <source>
        <dbReference type="EMBL" id="STP69276.1"/>
    </source>
</evidence>
<name>A0A1Q1FRG5_ENTFL</name>
<proteinExistence type="predicted"/>
<sequence length="104" mass="12390">MRLIVKSNQSNNITAFTTPYNFCQKERYHSILYIKISKNIIIKVIVSLYTEYTEKLVDGLADLKLRKNDAIYKFSHLNLSYQLGYYFYYSSIKKYKYIAIFDKG</sequence>
<evidence type="ECO:0000313" key="2">
    <source>
        <dbReference type="EMBL" id="ROX33619.1"/>
    </source>
</evidence>
<dbReference type="AlphaFoldDB" id="A0A1Q1FRG5"/>